<dbReference type="EMBL" id="LILD01000001">
    <property type="protein sequence ID" value="KOO38384.1"/>
    <property type="molecule type" value="Genomic_DNA"/>
</dbReference>
<gene>
    <name evidence="2" type="ORF">AMD02_05515</name>
</gene>
<dbReference type="PATRIC" id="fig|136160.3.peg.1399"/>
<organism evidence="2">
    <name type="scientific">Halalkalibacterium halodurans</name>
    <name type="common">Bacillus halodurans</name>
    <dbReference type="NCBI Taxonomy" id="86665"/>
    <lineage>
        <taxon>Bacteria</taxon>
        <taxon>Bacillati</taxon>
        <taxon>Bacillota</taxon>
        <taxon>Bacilli</taxon>
        <taxon>Bacillales</taxon>
        <taxon>Bacillaceae</taxon>
        <taxon>Halalkalibacterium (ex Joshi et al. 2022)</taxon>
    </lineage>
</organism>
<name>A0A0M0KHW0_ALKHA</name>
<proteinExistence type="predicted"/>
<feature type="region of interest" description="Disordered" evidence="1">
    <location>
        <begin position="63"/>
        <end position="84"/>
    </location>
</feature>
<accession>A0A0M0KHW0</accession>
<sequence>MSRQDVKRTPDQLIQVKQKLLYYQSEFKRINRVNEQQAEKLVEQKQTIASLLEKVQQLQEVNEAASANEPSLTDHKPSPPAQLNAPDQTAVDAFFNYTMILPNMKSVDEQVIIKGNFLIHNRRQEPLKSPVICLAFNKPGIASLSGKLVLSSQRQLDEVIIDDERLEEQWGYAQKDGYKHVRRTGEHWLKPLHTNEIGANDTLSFSQFEVAIPLEKEATLVILDGFVYGEGLEEGMAAKNKVMIQVP</sequence>
<evidence type="ECO:0000256" key="1">
    <source>
        <dbReference type="SAM" id="MobiDB-lite"/>
    </source>
</evidence>
<reference evidence="2" key="1">
    <citation type="submission" date="2015-08" db="EMBL/GenBank/DDBJ databases">
        <title>Complete DNA Sequence of Pseudomonas syringae pv. actinidiae, the Causal Agent of Kiwifruit Canker Disease.</title>
        <authorList>
            <person name="Rikkerink E.H.A."/>
            <person name="Fineran P.C."/>
        </authorList>
    </citation>
    <scope>NUCLEOTIDE SEQUENCE</scope>
    <source>
        <strain evidence="2">DSM 13666</strain>
    </source>
</reference>
<evidence type="ECO:0000313" key="2">
    <source>
        <dbReference type="EMBL" id="KOO38384.1"/>
    </source>
</evidence>
<dbReference type="AlphaFoldDB" id="A0A0M0KHW0"/>
<comment type="caution">
    <text evidence="2">The sequence shown here is derived from an EMBL/GenBank/DDBJ whole genome shotgun (WGS) entry which is preliminary data.</text>
</comment>
<protein>
    <submittedName>
        <fullName evidence="2">Uncharacterized protein</fullName>
    </submittedName>
</protein>
<dbReference type="RefSeq" id="WP_053430694.1">
    <property type="nucleotide sequence ID" value="NZ_JARMRQ010000092.1"/>
</dbReference>